<keyword evidence="8" id="KW-0902">Two-component regulatory system</keyword>
<sequence>MTLWLRWMRALLVAIPALLTLFGVNTGEHAPYVAYALLSLLVLRAAERWPSRRRPLLLLELGLFAWFGYRFPHGVLYLLPFSTLIAAYAGRPGLREAVAWTLIGGMVPLDFLHEHRPELLAPVALLWTAWSGVLYAGSQHDSRRERTEQLYDELAASHEQLELARRRLADYAAQIEEYTRLAERNRIAADIHDDLGHRLIRVKMMSEAALQLIGADPERAGRLVEQMRDQLQDGMEQMRQTVRRLASPEADDARRYALDRLVREAGESMGIDVRFEIAGIPRPLYPSAEWILYQNAQEAITNAVRHGAASVVDVCLQYRPDGVAMIVSNDGKVPDGAVSRGLGLKGMAERVRMAGGSLAVSSEGRFSVTTFLPYAKPINAPKTEQPGG</sequence>
<evidence type="ECO:0000256" key="5">
    <source>
        <dbReference type="ARBA" id="ARBA00022741"/>
    </source>
</evidence>
<dbReference type="PANTHER" id="PTHR24421">
    <property type="entry name" value="NITRATE/NITRITE SENSOR PROTEIN NARX-RELATED"/>
    <property type="match status" value="1"/>
</dbReference>
<evidence type="ECO:0000313" key="12">
    <source>
        <dbReference type="EMBL" id="MFC7748499.1"/>
    </source>
</evidence>
<feature type="transmembrane region" description="Helical" evidence="10">
    <location>
        <begin position="71"/>
        <end position="90"/>
    </location>
</feature>
<evidence type="ECO:0000256" key="4">
    <source>
        <dbReference type="ARBA" id="ARBA00022679"/>
    </source>
</evidence>
<protein>
    <recommendedName>
        <fullName evidence="2">histidine kinase</fullName>
        <ecNumber evidence="2">2.7.13.3</ecNumber>
    </recommendedName>
</protein>
<keyword evidence="4" id="KW-0808">Transferase</keyword>
<keyword evidence="7" id="KW-0067">ATP-binding</keyword>
<comment type="caution">
    <text evidence="12">The sequence shown here is derived from an EMBL/GenBank/DDBJ whole genome shotgun (WGS) entry which is preliminary data.</text>
</comment>
<keyword evidence="3" id="KW-0597">Phosphoprotein</keyword>
<organism evidence="12 13">
    <name type="scientific">Paenibacillus thermoaerophilus</name>
    <dbReference type="NCBI Taxonomy" id="1215385"/>
    <lineage>
        <taxon>Bacteria</taxon>
        <taxon>Bacillati</taxon>
        <taxon>Bacillota</taxon>
        <taxon>Bacilli</taxon>
        <taxon>Bacillales</taxon>
        <taxon>Paenibacillaceae</taxon>
        <taxon>Paenibacillus</taxon>
    </lineage>
</organism>
<evidence type="ECO:0000256" key="2">
    <source>
        <dbReference type="ARBA" id="ARBA00012438"/>
    </source>
</evidence>
<evidence type="ECO:0000256" key="6">
    <source>
        <dbReference type="ARBA" id="ARBA00022777"/>
    </source>
</evidence>
<dbReference type="CDD" id="cd16917">
    <property type="entry name" value="HATPase_UhpB-NarQ-NarX-like"/>
    <property type="match status" value="1"/>
</dbReference>
<accession>A0ABW2UXB2</accession>
<feature type="domain" description="Signal transduction histidine kinase subgroup 3 dimerisation and phosphoacceptor" evidence="11">
    <location>
        <begin position="183"/>
        <end position="248"/>
    </location>
</feature>
<keyword evidence="10" id="KW-1133">Transmembrane helix</keyword>
<dbReference type="EC" id="2.7.13.3" evidence="2"/>
<evidence type="ECO:0000259" key="11">
    <source>
        <dbReference type="Pfam" id="PF07730"/>
    </source>
</evidence>
<dbReference type="InterPro" id="IPR050482">
    <property type="entry name" value="Sensor_HK_TwoCompSys"/>
</dbReference>
<keyword evidence="9" id="KW-0175">Coiled coil</keyword>
<dbReference type="GO" id="GO:0016301">
    <property type="term" value="F:kinase activity"/>
    <property type="evidence" value="ECO:0007669"/>
    <property type="project" value="UniProtKB-KW"/>
</dbReference>
<evidence type="ECO:0000256" key="3">
    <source>
        <dbReference type="ARBA" id="ARBA00022553"/>
    </source>
</evidence>
<comment type="catalytic activity">
    <reaction evidence="1">
        <text>ATP + protein L-histidine = ADP + protein N-phospho-L-histidine.</text>
        <dbReference type="EC" id="2.7.13.3"/>
    </reaction>
</comment>
<dbReference type="Gene3D" id="3.30.565.10">
    <property type="entry name" value="Histidine kinase-like ATPase, C-terminal domain"/>
    <property type="match status" value="1"/>
</dbReference>
<feature type="coiled-coil region" evidence="9">
    <location>
        <begin position="144"/>
        <end position="181"/>
    </location>
</feature>
<keyword evidence="10" id="KW-0812">Transmembrane</keyword>
<name>A0ABW2UXB2_9BACL</name>
<keyword evidence="13" id="KW-1185">Reference proteome</keyword>
<dbReference type="EMBL" id="JBHTGQ010000002">
    <property type="protein sequence ID" value="MFC7748499.1"/>
    <property type="molecule type" value="Genomic_DNA"/>
</dbReference>
<evidence type="ECO:0000256" key="7">
    <source>
        <dbReference type="ARBA" id="ARBA00022840"/>
    </source>
</evidence>
<gene>
    <name evidence="12" type="ORF">ACFQWB_00880</name>
</gene>
<proteinExistence type="predicted"/>
<dbReference type="RefSeq" id="WP_138789036.1">
    <property type="nucleotide sequence ID" value="NZ_JBHTGQ010000002.1"/>
</dbReference>
<dbReference type="Pfam" id="PF07730">
    <property type="entry name" value="HisKA_3"/>
    <property type="match status" value="1"/>
</dbReference>
<dbReference type="Gene3D" id="1.20.5.1930">
    <property type="match status" value="1"/>
</dbReference>
<evidence type="ECO:0000256" key="9">
    <source>
        <dbReference type="SAM" id="Coils"/>
    </source>
</evidence>
<reference evidence="13" key="1">
    <citation type="journal article" date="2019" name="Int. J. Syst. Evol. Microbiol.">
        <title>The Global Catalogue of Microorganisms (GCM) 10K type strain sequencing project: providing services to taxonomists for standard genome sequencing and annotation.</title>
        <authorList>
            <consortium name="The Broad Institute Genomics Platform"/>
            <consortium name="The Broad Institute Genome Sequencing Center for Infectious Disease"/>
            <person name="Wu L."/>
            <person name="Ma J."/>
        </authorList>
    </citation>
    <scope>NUCLEOTIDE SEQUENCE [LARGE SCALE GENOMIC DNA]</scope>
    <source>
        <strain evidence="13">JCM 18657</strain>
    </source>
</reference>
<dbReference type="SUPFAM" id="SSF55874">
    <property type="entry name" value="ATPase domain of HSP90 chaperone/DNA topoisomerase II/histidine kinase"/>
    <property type="match status" value="1"/>
</dbReference>
<keyword evidence="10" id="KW-0472">Membrane</keyword>
<evidence type="ECO:0000256" key="1">
    <source>
        <dbReference type="ARBA" id="ARBA00000085"/>
    </source>
</evidence>
<dbReference type="Proteomes" id="UP001596528">
    <property type="component" value="Unassembled WGS sequence"/>
</dbReference>
<dbReference type="InterPro" id="IPR036890">
    <property type="entry name" value="HATPase_C_sf"/>
</dbReference>
<dbReference type="InterPro" id="IPR011712">
    <property type="entry name" value="Sig_transdc_His_kin_sub3_dim/P"/>
</dbReference>
<evidence type="ECO:0000256" key="10">
    <source>
        <dbReference type="SAM" id="Phobius"/>
    </source>
</evidence>
<evidence type="ECO:0000313" key="13">
    <source>
        <dbReference type="Proteomes" id="UP001596528"/>
    </source>
</evidence>
<evidence type="ECO:0000256" key="8">
    <source>
        <dbReference type="ARBA" id="ARBA00023012"/>
    </source>
</evidence>
<keyword evidence="6 12" id="KW-0418">Kinase</keyword>
<keyword evidence="5" id="KW-0547">Nucleotide-binding</keyword>
<dbReference type="PANTHER" id="PTHR24421:SF10">
    <property type="entry name" value="NITRATE_NITRITE SENSOR PROTEIN NARQ"/>
    <property type="match status" value="1"/>
</dbReference>